<keyword evidence="10" id="KW-0732">Signal</keyword>
<evidence type="ECO:0000256" key="1">
    <source>
        <dbReference type="ARBA" id="ARBA00004571"/>
    </source>
</evidence>
<evidence type="ECO:0000256" key="2">
    <source>
        <dbReference type="ARBA" id="ARBA00022448"/>
    </source>
</evidence>
<keyword evidence="4 8" id="KW-0812">Transmembrane</keyword>
<dbReference type="Gene3D" id="2.170.130.10">
    <property type="entry name" value="TonB-dependent receptor, plug domain"/>
    <property type="match status" value="1"/>
</dbReference>
<keyword evidence="5 9" id="KW-0798">TonB box</keyword>
<dbReference type="RefSeq" id="WP_311369452.1">
    <property type="nucleotide sequence ID" value="NZ_JAVRHX010000004.1"/>
</dbReference>
<keyword evidence="3 8" id="KW-1134">Transmembrane beta strand</keyword>
<evidence type="ECO:0000256" key="7">
    <source>
        <dbReference type="ARBA" id="ARBA00023237"/>
    </source>
</evidence>
<dbReference type="Pfam" id="PF00593">
    <property type="entry name" value="TonB_dep_Rec_b-barrel"/>
    <property type="match status" value="1"/>
</dbReference>
<evidence type="ECO:0000256" key="4">
    <source>
        <dbReference type="ARBA" id="ARBA00022692"/>
    </source>
</evidence>
<dbReference type="PANTHER" id="PTHR47234:SF2">
    <property type="entry name" value="TONB-DEPENDENT RECEPTOR"/>
    <property type="match status" value="1"/>
</dbReference>
<keyword evidence="13" id="KW-0675">Receptor</keyword>
<gene>
    <name evidence="13" type="ORF">RM552_13850</name>
</gene>
<accession>A0ABU2ZTF8</accession>
<dbReference type="InterPro" id="IPR036942">
    <property type="entry name" value="Beta-barrel_TonB_sf"/>
</dbReference>
<dbReference type="Pfam" id="PF07715">
    <property type="entry name" value="Plug"/>
    <property type="match status" value="1"/>
</dbReference>
<dbReference type="PROSITE" id="PS52016">
    <property type="entry name" value="TONB_DEPENDENT_REC_3"/>
    <property type="match status" value="1"/>
</dbReference>
<keyword evidence="2 8" id="KW-0813">Transport</keyword>
<evidence type="ECO:0000256" key="9">
    <source>
        <dbReference type="RuleBase" id="RU003357"/>
    </source>
</evidence>
<dbReference type="SUPFAM" id="SSF56935">
    <property type="entry name" value="Porins"/>
    <property type="match status" value="1"/>
</dbReference>
<evidence type="ECO:0000259" key="12">
    <source>
        <dbReference type="Pfam" id="PF07715"/>
    </source>
</evidence>
<dbReference type="InterPro" id="IPR000531">
    <property type="entry name" value="Beta-barrel_TonB"/>
</dbReference>
<keyword evidence="6 8" id="KW-0472">Membrane</keyword>
<feature type="signal peptide" evidence="10">
    <location>
        <begin position="1"/>
        <end position="31"/>
    </location>
</feature>
<dbReference type="InterPro" id="IPR012910">
    <property type="entry name" value="Plug_dom"/>
</dbReference>
<dbReference type="EMBL" id="JAVRHX010000004">
    <property type="protein sequence ID" value="MDT0595934.1"/>
    <property type="molecule type" value="Genomic_DNA"/>
</dbReference>
<evidence type="ECO:0000256" key="5">
    <source>
        <dbReference type="ARBA" id="ARBA00023077"/>
    </source>
</evidence>
<evidence type="ECO:0000256" key="6">
    <source>
        <dbReference type="ARBA" id="ARBA00023136"/>
    </source>
</evidence>
<proteinExistence type="inferred from homology"/>
<dbReference type="Proteomes" id="UP001253545">
    <property type="component" value="Unassembled WGS sequence"/>
</dbReference>
<dbReference type="InterPro" id="IPR037066">
    <property type="entry name" value="Plug_dom_sf"/>
</dbReference>
<organism evidence="13 14">
    <name type="scientific">Glaciecola petra</name>
    <dbReference type="NCBI Taxonomy" id="3075602"/>
    <lineage>
        <taxon>Bacteria</taxon>
        <taxon>Pseudomonadati</taxon>
        <taxon>Pseudomonadota</taxon>
        <taxon>Gammaproteobacteria</taxon>
        <taxon>Alteromonadales</taxon>
        <taxon>Alteromonadaceae</taxon>
        <taxon>Glaciecola</taxon>
    </lineage>
</organism>
<feature type="domain" description="TonB-dependent receptor plug" evidence="12">
    <location>
        <begin position="57"/>
        <end position="168"/>
    </location>
</feature>
<keyword evidence="14" id="KW-1185">Reference proteome</keyword>
<name>A0ABU2ZTF8_9ALTE</name>
<evidence type="ECO:0000259" key="11">
    <source>
        <dbReference type="Pfam" id="PF00593"/>
    </source>
</evidence>
<keyword evidence="7 8" id="KW-0998">Cell outer membrane</keyword>
<evidence type="ECO:0000256" key="3">
    <source>
        <dbReference type="ARBA" id="ARBA00022452"/>
    </source>
</evidence>
<comment type="subcellular location">
    <subcellularLocation>
        <location evidence="1 8">Cell outer membrane</location>
        <topology evidence="1 8">Multi-pass membrane protein</topology>
    </subcellularLocation>
</comment>
<dbReference type="InterPro" id="IPR039426">
    <property type="entry name" value="TonB-dep_rcpt-like"/>
</dbReference>
<protein>
    <submittedName>
        <fullName evidence="13">TonB-dependent receptor</fullName>
    </submittedName>
</protein>
<evidence type="ECO:0000313" key="14">
    <source>
        <dbReference type="Proteomes" id="UP001253545"/>
    </source>
</evidence>
<feature type="domain" description="TonB-dependent receptor-like beta-barrel" evidence="11">
    <location>
        <begin position="398"/>
        <end position="966"/>
    </location>
</feature>
<comment type="caution">
    <text evidence="13">The sequence shown here is derived from an EMBL/GenBank/DDBJ whole genome shotgun (WGS) entry which is preliminary data.</text>
</comment>
<evidence type="ECO:0000256" key="10">
    <source>
        <dbReference type="SAM" id="SignalP"/>
    </source>
</evidence>
<sequence length="1010" mass="107439">MLIKNKLARAVTLALAYGSLTTLGLSGAAFAQDSEETEEKVEKIQVTGSRIQNANVESSSPVVTIESELFDIRGTTDTVDLLNTLPSFFASQTTAFANGATGTSTANLRGLGAIRTLVLVDGKRLPPGGPLATYAQDLNLIAPQLVDRVDVVTGGASAVYGSDAIGGVVNFITRKDFEGVEVDVQYGVNQSSNGDSFWAERLEAIGETPAASSVTDNQTVQVNMIMGSGFDDGRGNVTAYFNYAKNNGIQQANRDFSQCATFPTGEDDLICLGSNQGPYPTTFVVTDVGTFSLETDDTLTDGFTNAYNFNPFNPIRRATERFNIGFKGYYDIAEDVTAYADFAFTSSSSPQIIAPSAAFGSTINRVNCDNPVLLDTLRDAICGNADINGPFPRATLDPNGAYYGQSNVRRRFVEGGGRTDDRTRTNFMSIVGVRGVINDVWDWDLFAQYSETRLSRVQFNQVTLSNLQNALDIVTDPVTGNPTCRSVVDGSDSACIPFTSAYQIGIPSDPALVSYVDTPTLTTGTGAQTIVGGTISADLGEFDIKSPMADEGISFVAGFEMRRDELFQQADGIAAAGDLVGSGGATTPVNAETTVTEFFVEAQMPLISDAPGIEQLNLTTAYRYSDYESENALTNTVGGVFDSSTYAIGLAWVPTEDVRVRAQFQKASRAPNINELFAPQNSGLTSLTDPCSGSTPTASAAACANTGLSSGLYGSVPPDSGQLNTLTGGNPDLQPEESDTVTFGVVWTPSFVENLTISLDYFDISVEDAIGTVPTATTLQQCLDNGDPAFCNLIQRGPDGSLTFFPREQAFIAATNANIAEFATTGLDTQVMYTHDFGDYGELMVNYNATFLTSLDTITLPGTASFDCAGWYGSSCGNPNPEYRHNMVFSWDSGSDYSASLVWRLFGSTDLVGSIENGFIADGDDGSITKADPGISTELDAVSYLDFTFFYDLTENVRLRAGANNLLDKDPPIVTTFGQPGTGTNVEANTIAGVYDAGGRFMFAGVTVSF</sequence>
<evidence type="ECO:0000256" key="8">
    <source>
        <dbReference type="PROSITE-ProRule" id="PRU01360"/>
    </source>
</evidence>
<dbReference type="Gene3D" id="2.40.170.20">
    <property type="entry name" value="TonB-dependent receptor, beta-barrel domain"/>
    <property type="match status" value="1"/>
</dbReference>
<feature type="chain" id="PRO_5045135465" evidence="10">
    <location>
        <begin position="32"/>
        <end position="1010"/>
    </location>
</feature>
<evidence type="ECO:0000313" key="13">
    <source>
        <dbReference type="EMBL" id="MDT0595934.1"/>
    </source>
</evidence>
<comment type="similarity">
    <text evidence="8 9">Belongs to the TonB-dependent receptor family.</text>
</comment>
<reference evidence="13 14" key="1">
    <citation type="submission" date="2023-09" db="EMBL/GenBank/DDBJ databases">
        <authorList>
            <person name="Rey-Velasco X."/>
        </authorList>
    </citation>
    <scope>NUCLEOTIDE SEQUENCE [LARGE SCALE GENOMIC DNA]</scope>
    <source>
        <strain evidence="13 14">P117</strain>
    </source>
</reference>
<dbReference type="PANTHER" id="PTHR47234">
    <property type="match status" value="1"/>
</dbReference>